<feature type="compositionally biased region" description="Basic and acidic residues" evidence="4">
    <location>
        <begin position="412"/>
        <end position="433"/>
    </location>
</feature>
<name>A0A9P5U271_9AGAR</name>
<feature type="DNA-binding region" description="HMG box" evidence="3">
    <location>
        <begin position="164"/>
        <end position="233"/>
    </location>
</feature>
<keyword evidence="7" id="KW-1185">Reference proteome</keyword>
<dbReference type="PANTHER" id="PTHR45789:SF2">
    <property type="entry name" value="FI18025P1"/>
    <property type="match status" value="1"/>
</dbReference>
<dbReference type="GO" id="GO:0000978">
    <property type="term" value="F:RNA polymerase II cis-regulatory region sequence-specific DNA binding"/>
    <property type="evidence" value="ECO:0007669"/>
    <property type="project" value="TreeGrafter"/>
</dbReference>
<dbReference type="PROSITE" id="PS50118">
    <property type="entry name" value="HMG_BOX_2"/>
    <property type="match status" value="1"/>
</dbReference>
<evidence type="ECO:0000259" key="5">
    <source>
        <dbReference type="PROSITE" id="PS50118"/>
    </source>
</evidence>
<comment type="caution">
    <text evidence="6">The sequence shown here is derived from an EMBL/GenBank/DDBJ whole genome shotgun (WGS) entry which is preliminary data.</text>
</comment>
<protein>
    <recommendedName>
        <fullName evidence="5">HMG box domain-containing protein</fullName>
    </recommendedName>
</protein>
<dbReference type="EMBL" id="JADNRY010000151">
    <property type="protein sequence ID" value="KAF9063212.1"/>
    <property type="molecule type" value="Genomic_DNA"/>
</dbReference>
<keyword evidence="2 3" id="KW-0539">Nucleus</keyword>
<feature type="compositionally biased region" description="Polar residues" evidence="4">
    <location>
        <begin position="127"/>
        <end position="139"/>
    </location>
</feature>
<dbReference type="Proteomes" id="UP000772434">
    <property type="component" value="Unassembled WGS sequence"/>
</dbReference>
<feature type="region of interest" description="Disordered" evidence="4">
    <location>
        <begin position="229"/>
        <end position="292"/>
    </location>
</feature>
<evidence type="ECO:0000256" key="2">
    <source>
        <dbReference type="ARBA" id="ARBA00023242"/>
    </source>
</evidence>
<evidence type="ECO:0000256" key="4">
    <source>
        <dbReference type="SAM" id="MobiDB-lite"/>
    </source>
</evidence>
<feature type="region of interest" description="Disordered" evidence="4">
    <location>
        <begin position="327"/>
        <end position="443"/>
    </location>
</feature>
<sequence length="443" mass="46760">MSTNHNHDITNATGFLPPIDIHDEEDAEFDDEENDMPPGVMVDDNDMPPGIMVAVHDDEALERPKRTQGTGPDDTATATDSYSSGPLTFNYTFLPDMSLATATTSRRQDRSGANEGTLATRDPESFDSGTGSTSDQPANTNTILSVAYPAYQTAYPSPTPYSHIPRPPNAFILFRSAFIKSRKISSEIEGNHSTLSKIIGRVWRALPPPERAEWEARARLAQDEHRARYPDWRFSPAGAGPGGGGNTKGNARGKAKGSRGRGRGRGRGRLKVGEGGAGAGGGEPSGSGSTAAETANTIELTLPGASYMDVGGAFQPPSSPVYPIRLLPPLRPPNADDVPGSGLGSAPGSPQKESATAPSIVVRDAISGVPGITGSSQPRTRKPSGRNRNEIMTPTMAGTADATVTSTFGKGGKREGPEREGESAWKRERDDRAVGIGRARTSE</sequence>
<feature type="region of interest" description="Disordered" evidence="4">
    <location>
        <begin position="1"/>
        <end position="20"/>
    </location>
</feature>
<dbReference type="PANTHER" id="PTHR45789">
    <property type="entry name" value="FI18025P1"/>
    <property type="match status" value="1"/>
</dbReference>
<evidence type="ECO:0000313" key="6">
    <source>
        <dbReference type="EMBL" id="KAF9063212.1"/>
    </source>
</evidence>
<feature type="compositionally biased region" description="Basic residues" evidence="4">
    <location>
        <begin position="251"/>
        <end position="270"/>
    </location>
</feature>
<accession>A0A9P5U271</accession>
<feature type="region of interest" description="Disordered" evidence="4">
    <location>
        <begin position="59"/>
        <end position="82"/>
    </location>
</feature>
<dbReference type="InterPro" id="IPR009071">
    <property type="entry name" value="HMG_box_dom"/>
</dbReference>
<dbReference type="GO" id="GO:0000981">
    <property type="term" value="F:DNA-binding transcription factor activity, RNA polymerase II-specific"/>
    <property type="evidence" value="ECO:0007669"/>
    <property type="project" value="TreeGrafter"/>
</dbReference>
<evidence type="ECO:0000313" key="7">
    <source>
        <dbReference type="Proteomes" id="UP000772434"/>
    </source>
</evidence>
<dbReference type="InterPro" id="IPR036910">
    <property type="entry name" value="HMG_box_dom_sf"/>
</dbReference>
<feature type="region of interest" description="Disordered" evidence="4">
    <location>
        <begin position="103"/>
        <end position="139"/>
    </location>
</feature>
<dbReference type="CDD" id="cd01389">
    <property type="entry name" value="HMG-box_ROX1-like"/>
    <property type="match status" value="1"/>
</dbReference>
<gene>
    <name evidence="6" type="ORF">BDP27DRAFT_249860</name>
</gene>
<feature type="domain" description="HMG box" evidence="5">
    <location>
        <begin position="164"/>
        <end position="233"/>
    </location>
</feature>
<reference evidence="6" key="1">
    <citation type="submission" date="2020-11" db="EMBL/GenBank/DDBJ databases">
        <authorList>
            <consortium name="DOE Joint Genome Institute"/>
            <person name="Ahrendt S."/>
            <person name="Riley R."/>
            <person name="Andreopoulos W."/>
            <person name="Labutti K."/>
            <person name="Pangilinan J."/>
            <person name="Ruiz-Duenas F.J."/>
            <person name="Barrasa J.M."/>
            <person name="Sanchez-Garcia M."/>
            <person name="Camarero S."/>
            <person name="Miyauchi S."/>
            <person name="Serrano A."/>
            <person name="Linde D."/>
            <person name="Babiker R."/>
            <person name="Drula E."/>
            <person name="Ayuso-Fernandez I."/>
            <person name="Pacheco R."/>
            <person name="Padilla G."/>
            <person name="Ferreira P."/>
            <person name="Barriuso J."/>
            <person name="Kellner H."/>
            <person name="Castanera R."/>
            <person name="Alfaro M."/>
            <person name="Ramirez L."/>
            <person name="Pisabarro A.G."/>
            <person name="Kuo A."/>
            <person name="Tritt A."/>
            <person name="Lipzen A."/>
            <person name="He G."/>
            <person name="Yan M."/>
            <person name="Ng V."/>
            <person name="Cullen D."/>
            <person name="Martin F."/>
            <person name="Rosso M.-N."/>
            <person name="Henrissat B."/>
            <person name="Hibbett D."/>
            <person name="Martinez A.T."/>
            <person name="Grigoriev I.V."/>
        </authorList>
    </citation>
    <scope>NUCLEOTIDE SEQUENCE</scope>
    <source>
        <strain evidence="6">AH 40177</strain>
    </source>
</reference>
<dbReference type="InterPro" id="IPR051356">
    <property type="entry name" value="SOX/SOX-like_TF"/>
</dbReference>
<organism evidence="6 7">
    <name type="scientific">Rhodocollybia butyracea</name>
    <dbReference type="NCBI Taxonomy" id="206335"/>
    <lineage>
        <taxon>Eukaryota</taxon>
        <taxon>Fungi</taxon>
        <taxon>Dikarya</taxon>
        <taxon>Basidiomycota</taxon>
        <taxon>Agaricomycotina</taxon>
        <taxon>Agaricomycetes</taxon>
        <taxon>Agaricomycetidae</taxon>
        <taxon>Agaricales</taxon>
        <taxon>Marasmiineae</taxon>
        <taxon>Omphalotaceae</taxon>
        <taxon>Rhodocollybia</taxon>
    </lineage>
</organism>
<evidence type="ECO:0000256" key="3">
    <source>
        <dbReference type="PROSITE-ProRule" id="PRU00267"/>
    </source>
</evidence>
<dbReference type="Gene3D" id="1.10.30.10">
    <property type="entry name" value="High mobility group box domain"/>
    <property type="match status" value="1"/>
</dbReference>
<dbReference type="AlphaFoldDB" id="A0A9P5U271"/>
<dbReference type="GO" id="GO:0005634">
    <property type="term" value="C:nucleus"/>
    <property type="evidence" value="ECO:0007669"/>
    <property type="project" value="UniProtKB-UniRule"/>
</dbReference>
<dbReference type="Pfam" id="PF00505">
    <property type="entry name" value="HMG_box"/>
    <property type="match status" value="1"/>
</dbReference>
<feature type="compositionally biased region" description="Gly residues" evidence="4">
    <location>
        <begin position="273"/>
        <end position="285"/>
    </location>
</feature>
<dbReference type="SMART" id="SM00398">
    <property type="entry name" value="HMG"/>
    <property type="match status" value="1"/>
</dbReference>
<evidence type="ECO:0000256" key="1">
    <source>
        <dbReference type="ARBA" id="ARBA00023125"/>
    </source>
</evidence>
<proteinExistence type="predicted"/>
<dbReference type="SUPFAM" id="SSF47095">
    <property type="entry name" value="HMG-box"/>
    <property type="match status" value="1"/>
</dbReference>
<dbReference type="OrthoDB" id="6247875at2759"/>
<keyword evidence="1 3" id="KW-0238">DNA-binding</keyword>